<dbReference type="RefSeq" id="WP_305892059.1">
    <property type="nucleotide sequence ID" value="NZ_JAUZVZ010000001.1"/>
</dbReference>
<dbReference type="SUPFAM" id="SSF53187">
    <property type="entry name" value="Zn-dependent exopeptidases"/>
    <property type="match status" value="1"/>
</dbReference>
<feature type="active site" description="Proton donor/acceptor" evidence="5">
    <location>
        <position position="282"/>
    </location>
</feature>
<protein>
    <submittedName>
        <fullName evidence="7">M14 family metallocarboxypeptidase</fullName>
    </submittedName>
</protein>
<keyword evidence="4" id="KW-0862">Zinc</keyword>
<evidence type="ECO:0000256" key="5">
    <source>
        <dbReference type="PROSITE-ProRule" id="PRU01379"/>
    </source>
</evidence>
<dbReference type="PROSITE" id="PS52035">
    <property type="entry name" value="PEPTIDASE_M14"/>
    <property type="match status" value="1"/>
</dbReference>
<comment type="caution">
    <text evidence="7">The sequence shown here is derived from an EMBL/GenBank/DDBJ whole genome shotgun (WGS) entry which is preliminary data.</text>
</comment>
<evidence type="ECO:0000256" key="4">
    <source>
        <dbReference type="ARBA" id="ARBA00022833"/>
    </source>
</evidence>
<name>A0ABT9GUS0_9GAMM</name>
<evidence type="ECO:0000256" key="3">
    <source>
        <dbReference type="ARBA" id="ARBA00022801"/>
    </source>
</evidence>
<accession>A0ABT9GUS0</accession>
<dbReference type="InterPro" id="IPR000834">
    <property type="entry name" value="Peptidase_M14"/>
</dbReference>
<gene>
    <name evidence="7" type="ORF">Q3O60_01115</name>
</gene>
<dbReference type="InterPro" id="IPR055438">
    <property type="entry name" value="AstE_AspA_cat"/>
</dbReference>
<keyword evidence="3" id="KW-0378">Hydrolase</keyword>
<evidence type="ECO:0000256" key="1">
    <source>
        <dbReference type="ARBA" id="ARBA00001947"/>
    </source>
</evidence>
<dbReference type="EMBL" id="JAUZVZ010000001">
    <property type="protein sequence ID" value="MDP4534792.1"/>
    <property type="molecule type" value="Genomic_DNA"/>
</dbReference>
<feature type="domain" description="Peptidase M14" evidence="6">
    <location>
        <begin position="29"/>
        <end position="314"/>
    </location>
</feature>
<keyword evidence="8" id="KW-1185">Reference proteome</keyword>
<dbReference type="Proteomes" id="UP001231616">
    <property type="component" value="Unassembled WGS sequence"/>
</dbReference>
<dbReference type="Gene3D" id="3.40.630.10">
    <property type="entry name" value="Zn peptidases"/>
    <property type="match status" value="1"/>
</dbReference>
<comment type="similarity">
    <text evidence="5">Belongs to the peptidase M14 family.</text>
</comment>
<dbReference type="Pfam" id="PF24827">
    <property type="entry name" value="AstE_AspA_cat"/>
    <property type="match status" value="1"/>
</dbReference>
<evidence type="ECO:0000256" key="2">
    <source>
        <dbReference type="ARBA" id="ARBA00022723"/>
    </source>
</evidence>
<evidence type="ECO:0000313" key="7">
    <source>
        <dbReference type="EMBL" id="MDP4534792.1"/>
    </source>
</evidence>
<comment type="cofactor">
    <cofactor evidence="1">
        <name>Zn(2+)</name>
        <dbReference type="ChEBI" id="CHEBI:29105"/>
    </cofactor>
</comment>
<reference evidence="7 8" key="1">
    <citation type="submission" date="2023-08" db="EMBL/GenBank/DDBJ databases">
        <authorList>
            <person name="Joshi A."/>
            <person name="Thite S."/>
        </authorList>
    </citation>
    <scope>NUCLEOTIDE SEQUENCE [LARGE SCALE GENOMIC DNA]</scope>
    <source>
        <strain evidence="7 8">AC40</strain>
    </source>
</reference>
<dbReference type="CDD" id="cd06231">
    <property type="entry name" value="M14_REP34-like"/>
    <property type="match status" value="1"/>
</dbReference>
<sequence>MMSSSYPIGLPNTPWGETEKAEWLSLQRIQRSYADDVLSQLDKLSSDFDVEQYGSLNYQPYAGKDYPLFAVKSRPWNPNRPTVLVTGGVHGYETSGVHGALRFLQSKATGYSEHFNLLVLPCLSPWGYETINRWTPLAVDPNRSFVENSPAQESALAMAYVASVSGPSSNKEGILAHIDLHETTDSDNSEFRPAKAARDGTVNTNWNIPDGFYLVGDTVQPAADFQRAIIESVAAVTHIAEPDEQGCLIGEPLAQPGVILYDTKAAGLCAGFSGAEYVTTTEVYPDSANSTPENCIQAQVAAVCAGLDYLLQVK</sequence>
<proteinExistence type="inferred from homology"/>
<evidence type="ECO:0000259" key="6">
    <source>
        <dbReference type="PROSITE" id="PS52035"/>
    </source>
</evidence>
<organism evidence="7 8">
    <name type="scientific">Alkalimonas collagenimarina</name>
    <dbReference type="NCBI Taxonomy" id="400390"/>
    <lineage>
        <taxon>Bacteria</taxon>
        <taxon>Pseudomonadati</taxon>
        <taxon>Pseudomonadota</taxon>
        <taxon>Gammaproteobacteria</taxon>
        <taxon>Alkalimonas</taxon>
    </lineage>
</organism>
<keyword evidence="2" id="KW-0479">Metal-binding</keyword>
<evidence type="ECO:0000313" key="8">
    <source>
        <dbReference type="Proteomes" id="UP001231616"/>
    </source>
</evidence>